<evidence type="ECO:0000256" key="3">
    <source>
        <dbReference type="ARBA" id="ARBA00022692"/>
    </source>
</evidence>
<proteinExistence type="predicted"/>
<comment type="subcellular location">
    <subcellularLocation>
        <location evidence="1">Membrane</location>
        <topology evidence="1">Multi-pass membrane protein</topology>
    </subcellularLocation>
</comment>
<feature type="transmembrane region" description="Helical" evidence="7">
    <location>
        <begin position="6"/>
        <end position="25"/>
    </location>
</feature>
<feature type="non-terminal residue" evidence="8">
    <location>
        <position position="115"/>
    </location>
</feature>
<reference evidence="8" key="1">
    <citation type="submission" date="2009-10" db="EMBL/GenBank/DDBJ databases">
        <title>The genome sequence of Streptomyces sviceus strain ATCC 29083.</title>
        <authorList>
            <consortium name="The Broad Institute Genome Sequencing Platform"/>
            <consortium name="Broad Institute Microbial Sequencing Center"/>
            <person name="Fischbach M."/>
            <person name="Godfrey P."/>
            <person name="Ward D."/>
            <person name="Young S."/>
            <person name="Zeng Q."/>
            <person name="Koehrsen M."/>
            <person name="Alvarado L."/>
            <person name="Berlin A.M."/>
            <person name="Bochicchio J."/>
            <person name="Borenstein D."/>
            <person name="Chapman S.B."/>
            <person name="Chen Z."/>
            <person name="Engels R."/>
            <person name="Freedman E."/>
            <person name="Gellesch M."/>
            <person name="Goldberg J."/>
            <person name="Griggs A."/>
            <person name="Gujja S."/>
            <person name="Heilman E.R."/>
            <person name="Heiman D.I."/>
            <person name="Hepburn T.A."/>
            <person name="Howarth C."/>
            <person name="Jen D."/>
            <person name="Larson L."/>
            <person name="Lewis B."/>
            <person name="Mehta T."/>
            <person name="Park D."/>
            <person name="Pearson M."/>
            <person name="Richards J."/>
            <person name="Roberts A."/>
            <person name="Saif S."/>
            <person name="Shea T.D."/>
            <person name="Shenoy N."/>
            <person name="Sisk P."/>
            <person name="Stolte C."/>
            <person name="Sykes S.N."/>
            <person name="Thomson T."/>
            <person name="Walk T."/>
            <person name="White J."/>
            <person name="Yandava C."/>
            <person name="Straight P."/>
            <person name="Clardy J."/>
            <person name="Hung D."/>
            <person name="Kolter R."/>
            <person name="Mekalanos J."/>
            <person name="Walker S."/>
            <person name="Walsh C.T."/>
            <person name="Wieland-Brown L.C."/>
            <person name="Haas B."/>
            <person name="Nusbaum C."/>
            <person name="Birren B."/>
        </authorList>
    </citation>
    <scope>NUCLEOTIDE SEQUENCE [LARGE SCALE GENOMIC DNA]</scope>
    <source>
        <strain evidence="8">ATCC 29083</strain>
    </source>
</reference>
<dbReference type="EMBL" id="CM000951">
    <property type="protein sequence ID" value="EDY60673.2"/>
    <property type="molecule type" value="Genomic_DNA"/>
</dbReference>
<dbReference type="GO" id="GO:0016020">
    <property type="term" value="C:membrane"/>
    <property type="evidence" value="ECO:0007669"/>
    <property type="project" value="UniProtKB-SubCell"/>
</dbReference>
<dbReference type="InterPro" id="IPR036259">
    <property type="entry name" value="MFS_trans_sf"/>
</dbReference>
<sequence>TATTLVAMITFLGLSGFFFLLSLYFGLVQQLDTLQAAWRMLVVTACAILVGGPVGRLMHRVSARVLITGGLLVVAASLFSLVGVDAHTSFAALAWRLAPLGLGLGAVMTPMTATA</sequence>
<evidence type="ECO:0000256" key="7">
    <source>
        <dbReference type="SAM" id="Phobius"/>
    </source>
</evidence>
<feature type="non-terminal residue" evidence="8">
    <location>
        <position position="1"/>
    </location>
</feature>
<evidence type="ECO:0000256" key="2">
    <source>
        <dbReference type="ARBA" id="ARBA00022448"/>
    </source>
</evidence>
<keyword evidence="6" id="KW-0046">Antibiotic resistance</keyword>
<evidence type="ECO:0000313" key="8">
    <source>
        <dbReference type="EMBL" id="EDY60673.2"/>
    </source>
</evidence>
<evidence type="ECO:0000256" key="4">
    <source>
        <dbReference type="ARBA" id="ARBA00022989"/>
    </source>
</evidence>
<dbReference type="AlphaFoldDB" id="B5I6G8"/>
<feature type="transmembrane region" description="Helical" evidence="7">
    <location>
        <begin position="61"/>
        <end position="81"/>
    </location>
</feature>
<name>B5I6G8_STRX2</name>
<dbReference type="HOGENOM" id="CLU_2102264_0_0_11"/>
<keyword evidence="3 7" id="KW-0812">Transmembrane</keyword>
<dbReference type="PANTHER" id="PTHR42718">
    <property type="entry name" value="MAJOR FACILITATOR SUPERFAMILY MULTIDRUG TRANSPORTER MFSC"/>
    <property type="match status" value="1"/>
</dbReference>
<dbReference type="eggNOG" id="COG0477">
    <property type="taxonomic scope" value="Bacteria"/>
</dbReference>
<dbReference type="Proteomes" id="UP000002785">
    <property type="component" value="Chromosome"/>
</dbReference>
<accession>B5I6G8</accession>
<gene>
    <name evidence="8" type="ORF">SSEG_07349</name>
</gene>
<keyword evidence="5 7" id="KW-0472">Membrane</keyword>
<dbReference type="GO" id="GO:0046677">
    <property type="term" value="P:response to antibiotic"/>
    <property type="evidence" value="ECO:0007669"/>
    <property type="project" value="UniProtKB-KW"/>
</dbReference>
<dbReference type="Gene3D" id="1.20.1250.20">
    <property type="entry name" value="MFS general substrate transporter like domains"/>
    <property type="match status" value="1"/>
</dbReference>
<evidence type="ECO:0000256" key="5">
    <source>
        <dbReference type="ARBA" id="ARBA00023136"/>
    </source>
</evidence>
<keyword evidence="4 7" id="KW-1133">Transmembrane helix</keyword>
<protein>
    <recommendedName>
        <fullName evidence="10">MFS transporter</fullName>
    </recommendedName>
</protein>
<dbReference type="PANTHER" id="PTHR42718:SF9">
    <property type="entry name" value="MAJOR FACILITATOR SUPERFAMILY MULTIDRUG TRANSPORTER MFSC"/>
    <property type="match status" value="1"/>
</dbReference>
<evidence type="ECO:0008006" key="10">
    <source>
        <dbReference type="Google" id="ProtNLM"/>
    </source>
</evidence>
<evidence type="ECO:0000256" key="6">
    <source>
        <dbReference type="ARBA" id="ARBA00023251"/>
    </source>
</evidence>
<keyword evidence="9" id="KW-1185">Reference proteome</keyword>
<feature type="transmembrane region" description="Helical" evidence="7">
    <location>
        <begin position="37"/>
        <end position="55"/>
    </location>
</feature>
<keyword evidence="2" id="KW-0813">Transport</keyword>
<organism evidence="8 9">
    <name type="scientific">Streptomyces sviceus (strain ATCC 29083 / DSM 924 / JCM 4929 / NBRC 13980 / NCIMB 11184 / NRRL 5439 / UC 5370)</name>
    <dbReference type="NCBI Taxonomy" id="463191"/>
    <lineage>
        <taxon>Bacteria</taxon>
        <taxon>Bacillati</taxon>
        <taxon>Actinomycetota</taxon>
        <taxon>Actinomycetes</taxon>
        <taxon>Kitasatosporales</taxon>
        <taxon>Streptomycetaceae</taxon>
        <taxon>Streptomyces</taxon>
    </lineage>
</organism>
<evidence type="ECO:0000313" key="9">
    <source>
        <dbReference type="Proteomes" id="UP000002785"/>
    </source>
</evidence>
<dbReference type="SUPFAM" id="SSF103473">
    <property type="entry name" value="MFS general substrate transporter"/>
    <property type="match status" value="1"/>
</dbReference>
<evidence type="ECO:0000256" key="1">
    <source>
        <dbReference type="ARBA" id="ARBA00004141"/>
    </source>
</evidence>